<dbReference type="GO" id="GO:0003677">
    <property type="term" value="F:DNA binding"/>
    <property type="evidence" value="ECO:0007669"/>
    <property type="project" value="UniProtKB-UniRule"/>
</dbReference>
<evidence type="ECO:0000256" key="3">
    <source>
        <dbReference type="PROSITE-ProRule" id="PRU01248"/>
    </source>
</evidence>
<dbReference type="Proteomes" id="UP000317835">
    <property type="component" value="Chromosome"/>
</dbReference>
<accession>A0A518H3D1</accession>
<feature type="domain" description="Core-binding (CB)" evidence="4">
    <location>
        <begin position="4"/>
        <end position="92"/>
    </location>
</feature>
<evidence type="ECO:0000256" key="1">
    <source>
        <dbReference type="ARBA" id="ARBA00022908"/>
    </source>
</evidence>
<dbReference type="Gene3D" id="1.10.443.10">
    <property type="entry name" value="Intergrase catalytic core"/>
    <property type="match status" value="1"/>
</dbReference>
<evidence type="ECO:0000259" key="4">
    <source>
        <dbReference type="PROSITE" id="PS51900"/>
    </source>
</evidence>
<name>A0A518H3D1_9BACT</name>
<keyword evidence="1" id="KW-0229">DNA integration</keyword>
<dbReference type="OrthoDB" id="215580at2"/>
<dbReference type="KEGG" id="tpla:ElP_32590"/>
<dbReference type="SUPFAM" id="SSF56349">
    <property type="entry name" value="DNA breaking-rejoining enzymes"/>
    <property type="match status" value="1"/>
</dbReference>
<keyword evidence="3" id="KW-0238">DNA-binding</keyword>
<reference evidence="5 6" key="1">
    <citation type="submission" date="2019-02" db="EMBL/GenBank/DDBJ databases">
        <title>Deep-cultivation of Planctomycetes and their phenomic and genomic characterization uncovers novel biology.</title>
        <authorList>
            <person name="Wiegand S."/>
            <person name="Jogler M."/>
            <person name="Boedeker C."/>
            <person name="Pinto D."/>
            <person name="Vollmers J."/>
            <person name="Rivas-Marin E."/>
            <person name="Kohn T."/>
            <person name="Peeters S.H."/>
            <person name="Heuer A."/>
            <person name="Rast P."/>
            <person name="Oberbeckmann S."/>
            <person name="Bunk B."/>
            <person name="Jeske O."/>
            <person name="Meyerdierks A."/>
            <person name="Storesund J.E."/>
            <person name="Kallscheuer N."/>
            <person name="Luecker S."/>
            <person name="Lage O.M."/>
            <person name="Pohl T."/>
            <person name="Merkel B.J."/>
            <person name="Hornburger P."/>
            <person name="Mueller R.-W."/>
            <person name="Bruemmer F."/>
            <person name="Labrenz M."/>
            <person name="Spormann A.M."/>
            <person name="Op den Camp H."/>
            <person name="Overmann J."/>
            <person name="Amann R."/>
            <person name="Jetten M.S.M."/>
            <person name="Mascher T."/>
            <person name="Medema M.H."/>
            <person name="Devos D.P."/>
            <person name="Kaster A.-K."/>
            <person name="Ovreas L."/>
            <person name="Rohde M."/>
            <person name="Galperin M.Y."/>
            <person name="Jogler C."/>
        </authorList>
    </citation>
    <scope>NUCLEOTIDE SEQUENCE [LARGE SCALE GENOMIC DNA]</scope>
    <source>
        <strain evidence="5 6">ElP</strain>
    </source>
</reference>
<keyword evidence="2" id="KW-0233">DNA recombination</keyword>
<gene>
    <name evidence="5" type="ORF">ElP_32590</name>
</gene>
<proteinExistence type="predicted"/>
<evidence type="ECO:0000313" key="5">
    <source>
        <dbReference type="EMBL" id="QDV35356.1"/>
    </source>
</evidence>
<dbReference type="GO" id="GO:0006310">
    <property type="term" value="P:DNA recombination"/>
    <property type="evidence" value="ECO:0007669"/>
    <property type="project" value="UniProtKB-KW"/>
</dbReference>
<evidence type="ECO:0000256" key="2">
    <source>
        <dbReference type="ARBA" id="ARBA00023172"/>
    </source>
</evidence>
<dbReference type="InterPro" id="IPR011010">
    <property type="entry name" value="DNA_brk_join_enz"/>
</dbReference>
<dbReference type="PROSITE" id="PS51900">
    <property type="entry name" value="CB"/>
    <property type="match status" value="1"/>
</dbReference>
<dbReference type="InterPro" id="IPR013762">
    <property type="entry name" value="Integrase-like_cat_sf"/>
</dbReference>
<dbReference type="InterPro" id="IPR044068">
    <property type="entry name" value="CB"/>
</dbReference>
<dbReference type="GO" id="GO:0015074">
    <property type="term" value="P:DNA integration"/>
    <property type="evidence" value="ECO:0007669"/>
    <property type="project" value="UniProtKB-KW"/>
</dbReference>
<dbReference type="EMBL" id="CP036426">
    <property type="protein sequence ID" value="QDV35356.1"/>
    <property type="molecule type" value="Genomic_DNA"/>
</dbReference>
<sequence length="313" mass="36249">MAGGAASRVADRCLPRHGARPGWRPEHSAGGYANTQGRLKHFRQWIGERTPIDSINADRWESYWRYLIGKKWSSEYKKSIHRSARTFLDWLVGKGVIDPLPNLNDRRHRFQDNRPDDEADIDPMPIDDFRRLIEHTKDTPTELYLLLMANCGFYPQDIADLKPGEVRWDAGRIVRRRSKTKREKRPPRVDYPLWPRTLELLGRFRSSSPEHVLLSSKGTVLVDRWMDGNKTKKKDNVALAIKRTRDLIGVSHPPKAIRKRSATLIRSNPHYADLRFHFLGHAPPTIADEHYSAIDQGRFDVCVTWLAECYGIK</sequence>
<dbReference type="RefSeq" id="WP_145270896.1">
    <property type="nucleotide sequence ID" value="NZ_CP036426.1"/>
</dbReference>
<organism evidence="5 6">
    <name type="scientific">Tautonia plasticadhaerens</name>
    <dbReference type="NCBI Taxonomy" id="2527974"/>
    <lineage>
        <taxon>Bacteria</taxon>
        <taxon>Pseudomonadati</taxon>
        <taxon>Planctomycetota</taxon>
        <taxon>Planctomycetia</taxon>
        <taxon>Isosphaerales</taxon>
        <taxon>Isosphaeraceae</taxon>
        <taxon>Tautonia</taxon>
    </lineage>
</organism>
<evidence type="ECO:0000313" key="6">
    <source>
        <dbReference type="Proteomes" id="UP000317835"/>
    </source>
</evidence>
<protein>
    <recommendedName>
        <fullName evidence="4">Core-binding (CB) domain-containing protein</fullName>
    </recommendedName>
</protein>
<dbReference type="AlphaFoldDB" id="A0A518H3D1"/>
<keyword evidence="6" id="KW-1185">Reference proteome</keyword>